<evidence type="ECO:0000256" key="10">
    <source>
        <dbReference type="ARBA" id="ARBA00023026"/>
    </source>
</evidence>
<keyword evidence="4 17" id="KW-0349">Heme</keyword>
<dbReference type="InterPro" id="IPR029058">
    <property type="entry name" value="AB_hydrolase_fold"/>
</dbReference>
<dbReference type="GO" id="GO:0004497">
    <property type="term" value="F:monooxygenase activity"/>
    <property type="evidence" value="ECO:0007669"/>
    <property type="project" value="UniProtKB-KW"/>
</dbReference>
<evidence type="ECO:0000256" key="6">
    <source>
        <dbReference type="ARBA" id="ARBA00022723"/>
    </source>
</evidence>
<reference evidence="19 20" key="1">
    <citation type="submission" date="2018-08" db="EMBL/GenBank/DDBJ databases">
        <title>Draft genome sequences of two Aspergillus turcosus clinical strains isolated from bronchoalveolar lavage fluid: one azole-susceptible and the other azole-resistant.</title>
        <authorList>
            <person name="Parent-Michaud M."/>
            <person name="Dufresne P.J."/>
            <person name="Fournier E."/>
            <person name="Martineau C."/>
            <person name="Moreira S."/>
            <person name="Perkins V."/>
            <person name="De Repentigny L."/>
            <person name="Dufresne S.F."/>
        </authorList>
    </citation>
    <scope>NUCLEOTIDE SEQUENCE [LARGE SCALE GENOMIC DNA]</scope>
    <source>
        <strain evidence="19">HMR AF 1038</strain>
    </source>
</reference>
<keyword evidence="11" id="KW-0503">Monooxygenase</keyword>
<sequence length="884" mass="99390">MGYGIELHKVALYGVISLVVYTAAVIVHRLYFHPLAKFPGPFLGRITNLYMLYHSWKGDEHLDMLRCHEKYGDYVRYCPHRLVVNNLSGVKAIYGVPSGVKKAKAYIEMAHGAPNILTLTDKKVHAYRRRFLSEGFSEKALRGYDATICAQIEKLVSVIESDQQAAKGTGSGWTSPMDMAKYSNYLFFDIMTTVIFGMDYDLVRNEKFRYVPEMIEASNHRMSVILVEPALKLFKFDHWLLKKGVWARNRFLRFVGRLLKERSSLGTESKNDVFSILTRVRDPETQQSLSMKDIGAESVTLIVAGADTSSTAFAGLLFYLCHNRQAYEKAAEEVRHHFGDATEATSGPELHKCKYLRACIDESLRMSPPVNCPMWREVTSPDLMIEGRHVPLGSELGVCTYSIQHNPRYHPDPYSYRPERWLAASTSSEDGTPEAFRSAYLPFSTGPRGCIGRSLAIRELMLAMATLLLRFDFDLAEGSLGQIGEGSPHAGKGRERVNEYQLYEHITARKEGPFLRFKSRREHGKLRVTYADVGIHPGTDGHPVPTVLFIPGMFATRYVGILMHAIAVKLGVRVLLIDRPGMGGTTSVPIEQRIPVWLELVPLLLDHLGIDHVALVSHSAGVIYLLNTLFYCPQLLHPQQPYVAFLAPWVNPAHSQVTAMQLAQFIPKPAFSVWNQVPRFFLLKASPAIGFSGAVVSRIRDLFSSGGSHQPSSSTEELNRHRIQEVYGMPLELQVELQKCVPEFLFQEETTGANAEALQCLRKCPPGNWGKADDYWEFVREFADLMRSRRLEEQGPDAGGRSKLKVQAFFAESDIMIGTKGQTYFTECWGGKDRNFLDIYDFQTWTVPGENHDSVCTSPAILEMIFEEAKKSDLGGTSSFDGDP</sequence>
<evidence type="ECO:0000256" key="3">
    <source>
        <dbReference type="ARBA" id="ARBA00010617"/>
    </source>
</evidence>
<dbReference type="Proteomes" id="UP000215289">
    <property type="component" value="Unassembled WGS sequence"/>
</dbReference>
<evidence type="ECO:0000313" key="19">
    <source>
        <dbReference type="EMBL" id="RLM00574.1"/>
    </source>
</evidence>
<evidence type="ECO:0000256" key="9">
    <source>
        <dbReference type="ARBA" id="ARBA00023004"/>
    </source>
</evidence>
<evidence type="ECO:0000256" key="1">
    <source>
        <dbReference type="ARBA" id="ARBA00001971"/>
    </source>
</evidence>
<evidence type="ECO:0000256" key="17">
    <source>
        <dbReference type="PIRSR" id="PIRSR602401-1"/>
    </source>
</evidence>
<gene>
    <name evidence="19" type="ORF">CFD26_108442</name>
</gene>
<keyword evidence="7 18" id="KW-1133">Transmembrane helix</keyword>
<dbReference type="CDD" id="cd11061">
    <property type="entry name" value="CYP67-like"/>
    <property type="match status" value="1"/>
</dbReference>
<evidence type="ECO:0000256" key="2">
    <source>
        <dbReference type="ARBA" id="ARBA00004141"/>
    </source>
</evidence>
<dbReference type="PRINTS" id="PR00463">
    <property type="entry name" value="EP450I"/>
</dbReference>
<dbReference type="InterPro" id="IPR050121">
    <property type="entry name" value="Cytochrome_P450_monoxygenase"/>
</dbReference>
<evidence type="ECO:0000256" key="11">
    <source>
        <dbReference type="ARBA" id="ARBA00023033"/>
    </source>
</evidence>
<dbReference type="PANTHER" id="PTHR24305">
    <property type="entry name" value="CYTOCHROME P450"/>
    <property type="match status" value="1"/>
</dbReference>
<evidence type="ECO:0000313" key="20">
    <source>
        <dbReference type="Proteomes" id="UP000215289"/>
    </source>
</evidence>
<keyword evidence="8" id="KW-0560">Oxidoreductase</keyword>
<name>A0A3R7HYU0_9EURO</name>
<dbReference type="Pfam" id="PF00067">
    <property type="entry name" value="p450"/>
    <property type="match status" value="1"/>
</dbReference>
<dbReference type="PRINTS" id="PR00385">
    <property type="entry name" value="P450"/>
</dbReference>
<evidence type="ECO:0000256" key="15">
    <source>
        <dbReference type="ARBA" id="ARBA00068978"/>
    </source>
</evidence>
<comment type="caution">
    <text evidence="19">The sequence shown here is derived from an EMBL/GenBank/DDBJ whole genome shotgun (WGS) entry which is preliminary data.</text>
</comment>
<accession>A0A3R7HYU0</accession>
<comment type="similarity">
    <text evidence="3">Belongs to the cytochrome P450 family.</text>
</comment>
<protein>
    <recommendedName>
        <fullName evidence="15">Tryprostatin B 6-hydroxylase</fullName>
        <ecNumber evidence="14">1.14.14.118</ecNumber>
    </recommendedName>
    <alternativeName>
        <fullName evidence="16">Fumitremorgin biosynthesis protein C</fullName>
    </alternativeName>
</protein>
<evidence type="ECO:0000256" key="8">
    <source>
        <dbReference type="ARBA" id="ARBA00023002"/>
    </source>
</evidence>
<evidence type="ECO:0000256" key="16">
    <source>
        <dbReference type="ARBA" id="ARBA00079459"/>
    </source>
</evidence>
<dbReference type="EMBL" id="NIDN02000014">
    <property type="protein sequence ID" value="RLM00574.1"/>
    <property type="molecule type" value="Genomic_DNA"/>
</dbReference>
<proteinExistence type="inferred from homology"/>
<comment type="subcellular location">
    <subcellularLocation>
        <location evidence="2">Membrane</location>
        <topology evidence="2">Multi-pass membrane protein</topology>
    </subcellularLocation>
</comment>
<feature type="transmembrane region" description="Helical" evidence="18">
    <location>
        <begin position="12"/>
        <end position="32"/>
    </location>
</feature>
<keyword evidence="9 17" id="KW-0408">Iron</keyword>
<evidence type="ECO:0000256" key="14">
    <source>
        <dbReference type="ARBA" id="ARBA00066322"/>
    </source>
</evidence>
<dbReference type="InterPro" id="IPR017972">
    <property type="entry name" value="Cyt_P450_CS"/>
</dbReference>
<dbReference type="GO" id="GO:0016020">
    <property type="term" value="C:membrane"/>
    <property type="evidence" value="ECO:0007669"/>
    <property type="project" value="UniProtKB-SubCell"/>
</dbReference>
<evidence type="ECO:0000256" key="4">
    <source>
        <dbReference type="ARBA" id="ARBA00022617"/>
    </source>
</evidence>
<keyword evidence="20" id="KW-1185">Reference proteome</keyword>
<dbReference type="GO" id="GO:0020037">
    <property type="term" value="F:heme binding"/>
    <property type="evidence" value="ECO:0007669"/>
    <property type="project" value="InterPro"/>
</dbReference>
<keyword evidence="10" id="KW-0843">Virulence</keyword>
<dbReference type="PANTHER" id="PTHR24305:SF237">
    <property type="entry name" value="CYTOCHROME P450 MONOOXYGENASE ATNE-RELATED"/>
    <property type="match status" value="1"/>
</dbReference>
<dbReference type="InterPro" id="IPR036396">
    <property type="entry name" value="Cyt_P450_sf"/>
</dbReference>
<dbReference type="EC" id="1.14.14.118" evidence="14"/>
<dbReference type="Gene3D" id="3.40.50.1820">
    <property type="entry name" value="alpha/beta hydrolase"/>
    <property type="match status" value="1"/>
</dbReference>
<dbReference type="GO" id="GO:0005506">
    <property type="term" value="F:iron ion binding"/>
    <property type="evidence" value="ECO:0007669"/>
    <property type="project" value="InterPro"/>
</dbReference>
<comment type="catalytic activity">
    <reaction evidence="13">
        <text>tryprostatin B + reduced [NADPH--hemoprotein reductase] + O2 = 6-hydroxytryprostatin B + oxidized [NADPH--hemoprotein reductase] + H2O + H(+)</text>
        <dbReference type="Rhea" id="RHEA:35955"/>
        <dbReference type="Rhea" id="RHEA-COMP:11964"/>
        <dbReference type="Rhea" id="RHEA-COMP:11965"/>
        <dbReference type="ChEBI" id="CHEBI:15377"/>
        <dbReference type="ChEBI" id="CHEBI:15378"/>
        <dbReference type="ChEBI" id="CHEBI:15379"/>
        <dbReference type="ChEBI" id="CHEBI:57618"/>
        <dbReference type="ChEBI" id="CHEBI:58210"/>
        <dbReference type="ChEBI" id="CHEBI:72760"/>
        <dbReference type="ChEBI" id="CHEBI:72762"/>
        <dbReference type="EC" id="1.14.14.118"/>
    </reaction>
</comment>
<feature type="binding site" description="axial binding residue" evidence="17">
    <location>
        <position position="450"/>
    </location>
    <ligand>
        <name>heme</name>
        <dbReference type="ChEBI" id="CHEBI:30413"/>
    </ligand>
    <ligandPart>
        <name>Fe</name>
        <dbReference type="ChEBI" id="CHEBI:18248"/>
    </ligandPart>
</feature>
<evidence type="ECO:0000256" key="18">
    <source>
        <dbReference type="SAM" id="Phobius"/>
    </source>
</evidence>
<dbReference type="GO" id="GO:1902181">
    <property type="term" value="P:verruculogen biosynthetic process"/>
    <property type="evidence" value="ECO:0007669"/>
    <property type="project" value="UniProtKB-ARBA"/>
</dbReference>
<keyword evidence="6 17" id="KW-0479">Metal-binding</keyword>
<evidence type="ECO:0000256" key="5">
    <source>
        <dbReference type="ARBA" id="ARBA00022692"/>
    </source>
</evidence>
<evidence type="ECO:0000256" key="7">
    <source>
        <dbReference type="ARBA" id="ARBA00022989"/>
    </source>
</evidence>
<dbReference type="AlphaFoldDB" id="A0A3R7HYU0"/>
<dbReference type="SUPFAM" id="SSF48264">
    <property type="entry name" value="Cytochrome P450"/>
    <property type="match status" value="1"/>
</dbReference>
<dbReference type="GO" id="GO:0016705">
    <property type="term" value="F:oxidoreductase activity, acting on paired donors, with incorporation or reduction of molecular oxygen"/>
    <property type="evidence" value="ECO:0007669"/>
    <property type="project" value="InterPro"/>
</dbReference>
<dbReference type="Gene3D" id="1.10.630.10">
    <property type="entry name" value="Cytochrome P450"/>
    <property type="match status" value="1"/>
</dbReference>
<dbReference type="InterPro" id="IPR002401">
    <property type="entry name" value="Cyt_P450_E_grp-I"/>
</dbReference>
<dbReference type="SUPFAM" id="SSF53474">
    <property type="entry name" value="alpha/beta-Hydrolases"/>
    <property type="match status" value="1"/>
</dbReference>
<dbReference type="PROSITE" id="PS00086">
    <property type="entry name" value="CYTOCHROME_P450"/>
    <property type="match status" value="1"/>
</dbReference>
<dbReference type="OrthoDB" id="1470350at2759"/>
<keyword evidence="12 18" id="KW-0472">Membrane</keyword>
<organism evidence="19 20">
    <name type="scientific">Aspergillus turcosus</name>
    <dbReference type="NCBI Taxonomy" id="1245748"/>
    <lineage>
        <taxon>Eukaryota</taxon>
        <taxon>Fungi</taxon>
        <taxon>Dikarya</taxon>
        <taxon>Ascomycota</taxon>
        <taxon>Pezizomycotina</taxon>
        <taxon>Eurotiomycetes</taxon>
        <taxon>Eurotiomycetidae</taxon>
        <taxon>Eurotiales</taxon>
        <taxon>Aspergillaceae</taxon>
        <taxon>Aspergillus</taxon>
        <taxon>Aspergillus subgen. Fumigati</taxon>
    </lineage>
</organism>
<evidence type="ECO:0000256" key="13">
    <source>
        <dbReference type="ARBA" id="ARBA00052018"/>
    </source>
</evidence>
<dbReference type="InterPro" id="IPR001128">
    <property type="entry name" value="Cyt_P450"/>
</dbReference>
<comment type="cofactor">
    <cofactor evidence="1 17">
        <name>heme</name>
        <dbReference type="ChEBI" id="CHEBI:30413"/>
    </cofactor>
</comment>
<keyword evidence="5 18" id="KW-0812">Transmembrane</keyword>
<dbReference type="STRING" id="1245748.A0A3R7HYU0"/>
<dbReference type="FunFam" id="1.10.630.10:FF:000063">
    <property type="entry name" value="Cytochrome P450 monooxygenase"/>
    <property type="match status" value="1"/>
</dbReference>
<evidence type="ECO:0000256" key="12">
    <source>
        <dbReference type="ARBA" id="ARBA00023136"/>
    </source>
</evidence>